<sequence length="202" mass="20823">MPTQRSTPQAAPAAIATSEHRSNAVVSVTGADESSNLNQDGLVGSQTPNGSLSHGQTEQLAASADGSVYVSSPGPMSPDISTTGAAEPDDEVGNATEYLNPDAELALVLSQYNHDADTIAELLCVECGIRRSLHSGTIKAIHVGSDNSPAMYDQSYPRLNEKVIFIPGIASNGTLGMVVVPFGLAPQAVVTKQGSMTIAPYG</sequence>
<evidence type="ECO:0000313" key="3">
    <source>
        <dbReference type="Proteomes" id="UP000275078"/>
    </source>
</evidence>
<feature type="region of interest" description="Disordered" evidence="1">
    <location>
        <begin position="1"/>
        <end position="91"/>
    </location>
</feature>
<evidence type="ECO:0000313" key="2">
    <source>
        <dbReference type="EMBL" id="RPA70902.1"/>
    </source>
</evidence>
<gene>
    <name evidence="2" type="ORF">BJ508DRAFT_336639</name>
</gene>
<dbReference type="Proteomes" id="UP000275078">
    <property type="component" value="Unassembled WGS sequence"/>
</dbReference>
<name>A0A3N4H7T0_ASCIM</name>
<proteinExistence type="predicted"/>
<reference evidence="2 3" key="1">
    <citation type="journal article" date="2018" name="Nat. Ecol. Evol.">
        <title>Pezizomycetes genomes reveal the molecular basis of ectomycorrhizal truffle lifestyle.</title>
        <authorList>
            <person name="Murat C."/>
            <person name="Payen T."/>
            <person name="Noel B."/>
            <person name="Kuo A."/>
            <person name="Morin E."/>
            <person name="Chen J."/>
            <person name="Kohler A."/>
            <person name="Krizsan K."/>
            <person name="Balestrini R."/>
            <person name="Da Silva C."/>
            <person name="Montanini B."/>
            <person name="Hainaut M."/>
            <person name="Levati E."/>
            <person name="Barry K.W."/>
            <person name="Belfiori B."/>
            <person name="Cichocki N."/>
            <person name="Clum A."/>
            <person name="Dockter R.B."/>
            <person name="Fauchery L."/>
            <person name="Guy J."/>
            <person name="Iotti M."/>
            <person name="Le Tacon F."/>
            <person name="Lindquist E.A."/>
            <person name="Lipzen A."/>
            <person name="Malagnac F."/>
            <person name="Mello A."/>
            <person name="Molinier V."/>
            <person name="Miyauchi S."/>
            <person name="Poulain J."/>
            <person name="Riccioni C."/>
            <person name="Rubini A."/>
            <person name="Sitrit Y."/>
            <person name="Splivallo R."/>
            <person name="Traeger S."/>
            <person name="Wang M."/>
            <person name="Zifcakova L."/>
            <person name="Wipf D."/>
            <person name="Zambonelli A."/>
            <person name="Paolocci F."/>
            <person name="Nowrousian M."/>
            <person name="Ottonello S."/>
            <person name="Baldrian P."/>
            <person name="Spatafora J.W."/>
            <person name="Henrissat B."/>
            <person name="Nagy L.G."/>
            <person name="Aury J.M."/>
            <person name="Wincker P."/>
            <person name="Grigoriev I.V."/>
            <person name="Bonfante P."/>
            <person name="Martin F.M."/>
        </authorList>
    </citation>
    <scope>NUCLEOTIDE SEQUENCE [LARGE SCALE GENOMIC DNA]</scope>
    <source>
        <strain evidence="2 3">RN42</strain>
    </source>
</reference>
<dbReference type="EMBL" id="ML120018">
    <property type="protein sequence ID" value="RPA70902.1"/>
    <property type="molecule type" value="Genomic_DNA"/>
</dbReference>
<evidence type="ECO:0000256" key="1">
    <source>
        <dbReference type="SAM" id="MobiDB-lite"/>
    </source>
</evidence>
<feature type="compositionally biased region" description="Polar residues" evidence="1">
    <location>
        <begin position="32"/>
        <end position="60"/>
    </location>
</feature>
<protein>
    <submittedName>
        <fullName evidence="2">Uncharacterized protein</fullName>
    </submittedName>
</protein>
<organism evidence="2 3">
    <name type="scientific">Ascobolus immersus RN42</name>
    <dbReference type="NCBI Taxonomy" id="1160509"/>
    <lineage>
        <taxon>Eukaryota</taxon>
        <taxon>Fungi</taxon>
        <taxon>Dikarya</taxon>
        <taxon>Ascomycota</taxon>
        <taxon>Pezizomycotina</taxon>
        <taxon>Pezizomycetes</taxon>
        <taxon>Pezizales</taxon>
        <taxon>Ascobolaceae</taxon>
        <taxon>Ascobolus</taxon>
    </lineage>
</organism>
<keyword evidence="3" id="KW-1185">Reference proteome</keyword>
<accession>A0A3N4H7T0</accession>
<dbReference type="AlphaFoldDB" id="A0A3N4H7T0"/>